<evidence type="ECO:0000313" key="2">
    <source>
        <dbReference type="EMBL" id="MBE6265267.1"/>
    </source>
</evidence>
<feature type="coiled-coil region" evidence="1">
    <location>
        <begin position="77"/>
        <end position="111"/>
    </location>
</feature>
<evidence type="ECO:0000313" key="3">
    <source>
        <dbReference type="Proteomes" id="UP000763088"/>
    </source>
</evidence>
<gene>
    <name evidence="2" type="ORF">E7102_02160</name>
</gene>
<evidence type="ECO:0000256" key="1">
    <source>
        <dbReference type="SAM" id="Coils"/>
    </source>
</evidence>
<dbReference type="Proteomes" id="UP000763088">
    <property type="component" value="Unassembled WGS sequence"/>
</dbReference>
<protein>
    <submittedName>
        <fullName evidence="2">Uncharacterized protein</fullName>
    </submittedName>
</protein>
<reference evidence="2" key="1">
    <citation type="submission" date="2019-04" db="EMBL/GenBank/DDBJ databases">
        <title>Evolution of Biomass-Degrading Anaerobic Consortia Revealed by Metagenomics.</title>
        <authorList>
            <person name="Peng X."/>
        </authorList>
    </citation>
    <scope>NUCLEOTIDE SEQUENCE</scope>
    <source>
        <strain evidence="2">SIG141</strain>
    </source>
</reference>
<accession>A0A928BSF1</accession>
<organism evidence="2 3">
    <name type="scientific">Xylanibacter ruminicola</name>
    <name type="common">Prevotella ruminicola</name>
    <dbReference type="NCBI Taxonomy" id="839"/>
    <lineage>
        <taxon>Bacteria</taxon>
        <taxon>Pseudomonadati</taxon>
        <taxon>Bacteroidota</taxon>
        <taxon>Bacteroidia</taxon>
        <taxon>Bacteroidales</taxon>
        <taxon>Prevotellaceae</taxon>
        <taxon>Xylanibacter</taxon>
    </lineage>
</organism>
<comment type="caution">
    <text evidence="2">The sequence shown here is derived from an EMBL/GenBank/DDBJ whole genome shotgun (WGS) entry which is preliminary data.</text>
</comment>
<keyword evidence="1" id="KW-0175">Coiled coil</keyword>
<sequence length="116" mass="13383">MAQKKEQKEQASKRIALLVRTMVNGYSVELEHEGYMYYDVQSLLEGLFVHVGMNRLEAMTKDEIKTMVEAVKDGSAIKKLQAEVNELKAAIDEQKKLIREQKRVIKESKNELNIDE</sequence>
<proteinExistence type="predicted"/>
<name>A0A928BSF1_XYLRU</name>
<dbReference type="AlphaFoldDB" id="A0A928BSF1"/>
<dbReference type="EMBL" id="SUYD01000002">
    <property type="protein sequence ID" value="MBE6265267.1"/>
    <property type="molecule type" value="Genomic_DNA"/>
</dbReference>